<keyword evidence="2" id="KW-1185">Reference proteome</keyword>
<gene>
    <name evidence="1" type="ORF">Ari01nite_81360</name>
</gene>
<evidence type="ECO:0000313" key="2">
    <source>
        <dbReference type="Proteomes" id="UP000636960"/>
    </source>
</evidence>
<proteinExistence type="predicted"/>
<dbReference type="Gene3D" id="3.40.50.300">
    <property type="entry name" value="P-loop containing nucleotide triphosphate hydrolases"/>
    <property type="match status" value="1"/>
</dbReference>
<dbReference type="InterPro" id="IPR027417">
    <property type="entry name" value="P-loop_NTPase"/>
</dbReference>
<accession>A0A919MUT5</accession>
<comment type="caution">
    <text evidence="1">The sequence shown here is derived from an EMBL/GenBank/DDBJ whole genome shotgun (WGS) entry which is preliminary data.</text>
</comment>
<reference evidence="1" key="1">
    <citation type="submission" date="2021-01" db="EMBL/GenBank/DDBJ databases">
        <title>Whole genome shotgun sequence of Actinoplanes rishiriensis NBRC 108556.</title>
        <authorList>
            <person name="Komaki H."/>
            <person name="Tamura T."/>
        </authorList>
    </citation>
    <scope>NUCLEOTIDE SEQUENCE</scope>
    <source>
        <strain evidence="1">NBRC 108556</strain>
    </source>
</reference>
<organism evidence="1 2">
    <name type="scientific">Paractinoplanes rishiriensis</name>
    <dbReference type="NCBI Taxonomy" id="1050105"/>
    <lineage>
        <taxon>Bacteria</taxon>
        <taxon>Bacillati</taxon>
        <taxon>Actinomycetota</taxon>
        <taxon>Actinomycetes</taxon>
        <taxon>Micromonosporales</taxon>
        <taxon>Micromonosporaceae</taxon>
        <taxon>Paractinoplanes</taxon>
    </lineage>
</organism>
<dbReference type="Pfam" id="PF13671">
    <property type="entry name" value="AAA_33"/>
    <property type="match status" value="1"/>
</dbReference>
<name>A0A919MUT5_9ACTN</name>
<dbReference type="EMBL" id="BOMV01000089">
    <property type="protein sequence ID" value="GIF00672.1"/>
    <property type="molecule type" value="Genomic_DNA"/>
</dbReference>
<evidence type="ECO:0000313" key="1">
    <source>
        <dbReference type="EMBL" id="GIF00672.1"/>
    </source>
</evidence>
<dbReference type="AlphaFoldDB" id="A0A919MUT5"/>
<sequence length="186" mass="19935">MRLATPKLFLMVGLPGAGKTTRAAELAAKHRALRLTPDEWMISLFDGSQPDGKRDLLEGRLIALALQALRVGTGVVLDFGLWSRDERSALRWLAASAGAACHVVYLPVGEEVQRARIAHRQATAPHTTFPMSAADIGEWRTRFEAPDAAELGGDIPGPPAGWPGWPEWAADRWPSLEISGPGAAAG</sequence>
<dbReference type="Proteomes" id="UP000636960">
    <property type="component" value="Unassembled WGS sequence"/>
</dbReference>
<protein>
    <recommendedName>
        <fullName evidence="3">Kinase</fullName>
    </recommendedName>
</protein>
<dbReference type="SUPFAM" id="SSF52540">
    <property type="entry name" value="P-loop containing nucleoside triphosphate hydrolases"/>
    <property type="match status" value="1"/>
</dbReference>
<evidence type="ECO:0008006" key="3">
    <source>
        <dbReference type="Google" id="ProtNLM"/>
    </source>
</evidence>